<evidence type="ECO:0000313" key="2">
    <source>
        <dbReference type="Proteomes" id="UP001642483"/>
    </source>
</evidence>
<evidence type="ECO:0000313" key="1">
    <source>
        <dbReference type="EMBL" id="CAK8685608.1"/>
    </source>
</evidence>
<comment type="caution">
    <text evidence="1">The sequence shown here is derived from an EMBL/GenBank/DDBJ whole genome shotgun (WGS) entry which is preliminary data.</text>
</comment>
<protein>
    <submittedName>
        <fullName evidence="1">Uncharacterized protein</fullName>
    </submittedName>
</protein>
<dbReference type="Proteomes" id="UP001642483">
    <property type="component" value="Unassembled WGS sequence"/>
</dbReference>
<gene>
    <name evidence="1" type="ORF">CVLEPA_LOCUS16718</name>
</gene>
<organism evidence="1 2">
    <name type="scientific">Clavelina lepadiformis</name>
    <name type="common">Light-bulb sea squirt</name>
    <name type="synonym">Ascidia lepadiformis</name>
    <dbReference type="NCBI Taxonomy" id="159417"/>
    <lineage>
        <taxon>Eukaryota</taxon>
        <taxon>Metazoa</taxon>
        <taxon>Chordata</taxon>
        <taxon>Tunicata</taxon>
        <taxon>Ascidiacea</taxon>
        <taxon>Aplousobranchia</taxon>
        <taxon>Clavelinidae</taxon>
        <taxon>Clavelina</taxon>
    </lineage>
</organism>
<proteinExistence type="predicted"/>
<keyword evidence="2" id="KW-1185">Reference proteome</keyword>
<reference evidence="1 2" key="1">
    <citation type="submission" date="2024-02" db="EMBL/GenBank/DDBJ databases">
        <authorList>
            <person name="Daric V."/>
            <person name="Darras S."/>
        </authorList>
    </citation>
    <scope>NUCLEOTIDE SEQUENCE [LARGE SCALE GENOMIC DNA]</scope>
</reference>
<dbReference type="EMBL" id="CAWYQH010000100">
    <property type="protein sequence ID" value="CAK8685608.1"/>
    <property type="molecule type" value="Genomic_DNA"/>
</dbReference>
<name>A0ABP0G408_CLALP</name>
<sequence length="158" mass="18576">MCRCTSYMKCKLSIYNVITKRVAVALKVPLLDIAEKTTEKARDIVIDGKSRRKTQPTRNNMLSYYKIQLLMLELWTWNFIVEYFHVTDYMVIAARSLLATKRIGSKPSERKRKTLSTKPRRLSSIYMMIMKLQESCLVYMAELVLPKFINKISSFYVK</sequence>
<accession>A0ABP0G408</accession>